<evidence type="ECO:0000313" key="1">
    <source>
        <dbReference type="EMBL" id="SFG18028.1"/>
    </source>
</evidence>
<reference evidence="2" key="1">
    <citation type="submission" date="2016-10" db="EMBL/GenBank/DDBJ databases">
        <authorList>
            <person name="Varghese N."/>
            <person name="Submissions S."/>
        </authorList>
    </citation>
    <scope>NUCLEOTIDE SEQUENCE [LARGE SCALE GENOMIC DNA]</scope>
    <source>
        <strain evidence="2">ATCC 700379</strain>
    </source>
</reference>
<dbReference type="Proteomes" id="UP000198752">
    <property type="component" value="Unassembled WGS sequence"/>
</dbReference>
<sequence length="52" mass="6150">MVRRRFLSFNKLVQQNISEMLSTESVMQALEAKLDRRRVAKLENSKPQSKTR</sequence>
<dbReference type="AlphaFoldDB" id="A0A1I2PPP7"/>
<dbReference type="EMBL" id="FOOY01000005">
    <property type="protein sequence ID" value="SFG18028.1"/>
    <property type="molecule type" value="Genomic_DNA"/>
</dbReference>
<evidence type="ECO:0000313" key="2">
    <source>
        <dbReference type="Proteomes" id="UP000198752"/>
    </source>
</evidence>
<dbReference type="Pfam" id="PF13040">
    <property type="entry name" value="Fur_reg_FbpB"/>
    <property type="match status" value="1"/>
</dbReference>
<gene>
    <name evidence="1" type="ORF">SAMN02982927_00928</name>
</gene>
<keyword evidence="2" id="KW-1185">Reference proteome</keyword>
<accession>A0A1I2PPP7</accession>
<dbReference type="InterPro" id="IPR025004">
    <property type="entry name" value="SenN/SenS"/>
</dbReference>
<protein>
    <submittedName>
        <fullName evidence="1">Fur-regulated basic protein B</fullName>
    </submittedName>
</protein>
<proteinExistence type="predicted"/>
<organism evidence="1 2">
    <name type="scientific">Sporolactobacillus nakayamae</name>
    <dbReference type="NCBI Taxonomy" id="269670"/>
    <lineage>
        <taxon>Bacteria</taxon>
        <taxon>Bacillati</taxon>
        <taxon>Bacillota</taxon>
        <taxon>Bacilli</taxon>
        <taxon>Bacillales</taxon>
        <taxon>Sporolactobacillaceae</taxon>
        <taxon>Sporolactobacillus</taxon>
    </lineage>
</organism>
<dbReference type="OrthoDB" id="2991278at2"/>
<name>A0A1I2PPP7_9BACL</name>
<dbReference type="RefSeq" id="WP_143128429.1">
    <property type="nucleotide sequence ID" value="NZ_FOOY01000005.1"/>
</dbReference>